<dbReference type="InterPro" id="IPR027843">
    <property type="entry name" value="DUF4440"/>
</dbReference>
<dbReference type="EMBL" id="JBDPZC010000004">
    <property type="protein sequence ID" value="MEO3713332.1"/>
    <property type="molecule type" value="Genomic_DNA"/>
</dbReference>
<keyword evidence="3" id="KW-1185">Reference proteome</keyword>
<dbReference type="RefSeq" id="WP_347609669.1">
    <property type="nucleotide sequence ID" value="NZ_JBDPZC010000004.1"/>
</dbReference>
<evidence type="ECO:0000313" key="3">
    <source>
        <dbReference type="Proteomes" id="UP001462640"/>
    </source>
</evidence>
<dbReference type="SUPFAM" id="SSF54427">
    <property type="entry name" value="NTF2-like"/>
    <property type="match status" value="1"/>
</dbReference>
<dbReference type="Proteomes" id="UP001462640">
    <property type="component" value="Unassembled WGS sequence"/>
</dbReference>
<reference evidence="2 3" key="1">
    <citation type="submission" date="2024-05" db="EMBL/GenBank/DDBJ databases">
        <title>Roseateles sp. 2.12 16S ribosomal RNA gene Genome sequencing and assembly.</title>
        <authorList>
            <person name="Woo H."/>
        </authorList>
    </citation>
    <scope>NUCLEOTIDE SEQUENCE [LARGE SCALE GENOMIC DNA]</scope>
    <source>
        <strain evidence="2 3">2.12</strain>
    </source>
</reference>
<accession>A0ABV0GE60</accession>
<protein>
    <submittedName>
        <fullName evidence="2">Nuclear transport factor 2 family protein</fullName>
    </submittedName>
</protein>
<feature type="domain" description="DUF4440" evidence="1">
    <location>
        <begin position="11"/>
        <end position="118"/>
    </location>
</feature>
<comment type="caution">
    <text evidence="2">The sequence shown here is derived from an EMBL/GenBank/DDBJ whole genome shotgun (WGS) entry which is preliminary data.</text>
</comment>
<evidence type="ECO:0000259" key="1">
    <source>
        <dbReference type="Pfam" id="PF14534"/>
    </source>
</evidence>
<dbReference type="Pfam" id="PF14534">
    <property type="entry name" value="DUF4440"/>
    <property type="match status" value="1"/>
</dbReference>
<name>A0ABV0GE60_9BURK</name>
<dbReference type="InterPro" id="IPR032710">
    <property type="entry name" value="NTF2-like_dom_sf"/>
</dbReference>
<proteinExistence type="predicted"/>
<evidence type="ECO:0000313" key="2">
    <source>
        <dbReference type="EMBL" id="MEO3713332.1"/>
    </source>
</evidence>
<gene>
    <name evidence="2" type="ORF">ABDJ40_11215</name>
</gene>
<organism evidence="2 3">
    <name type="scientific">Roseateles flavus</name>
    <dbReference type="NCBI Taxonomy" id="3149041"/>
    <lineage>
        <taxon>Bacteria</taxon>
        <taxon>Pseudomonadati</taxon>
        <taxon>Pseudomonadota</taxon>
        <taxon>Betaproteobacteria</taxon>
        <taxon>Burkholderiales</taxon>
        <taxon>Sphaerotilaceae</taxon>
        <taxon>Roseateles</taxon>
    </lineage>
</organism>
<sequence>MPHDLTTLQTLQALEIRYWQAIKDKDAETAAAMSEDPCLVVGAQGVGELSRAALGKMLEGGAYELSNFALEDFRLRPLGEDVVAVAYKVRETLELEGQTLKLEAFDASVWVRRDGQWTCALHTESLAGDPFGRR</sequence>
<dbReference type="Gene3D" id="3.10.450.50">
    <property type="match status" value="1"/>
</dbReference>